<evidence type="ECO:0000313" key="2">
    <source>
        <dbReference type="EMBL" id="AID23552.1"/>
    </source>
</evidence>
<feature type="transmembrane region" description="Helical" evidence="1">
    <location>
        <begin position="27"/>
        <end position="46"/>
    </location>
</feature>
<organism evidence="2">
    <name type="scientific">Phaeodactylum tricornutum</name>
    <name type="common">Diatom</name>
    <dbReference type="NCBI Taxonomy" id="2850"/>
    <lineage>
        <taxon>Eukaryota</taxon>
        <taxon>Sar</taxon>
        <taxon>Stramenopiles</taxon>
        <taxon>Ochrophyta</taxon>
        <taxon>Bacillariophyta</taxon>
        <taxon>Bacillariophyceae</taxon>
        <taxon>Bacillariophycidae</taxon>
        <taxon>Naviculales</taxon>
        <taxon>Phaeodactylaceae</taxon>
        <taxon>Phaeodactylum</taxon>
    </lineage>
</organism>
<feature type="non-terminal residue" evidence="2">
    <location>
        <position position="76"/>
    </location>
</feature>
<proteinExistence type="evidence at transcript level"/>
<keyword evidence="1" id="KW-0472">Membrane</keyword>
<keyword evidence="1" id="KW-0812">Transmembrane</keyword>
<sequence>MKRSPFCANCPAYSAKKLLLPADFPKIALLLPGLPLYICFPSYSALIPMLPMYSDVTCVLLLYSDFSPLLPAYMPG</sequence>
<evidence type="ECO:0000256" key="1">
    <source>
        <dbReference type="SAM" id="Phobius"/>
    </source>
</evidence>
<accession>A0A171NWN5</accession>
<keyword evidence="1" id="KW-1133">Transmembrane helix</keyword>
<reference evidence="2" key="1">
    <citation type="submission" date="2013-06" db="EMBL/GenBank/DDBJ databases">
        <title>Differently expressed genes of marine diatom grown under ocean acidification and different light conditions.</title>
        <authorList>
            <person name="Wang K.-J."/>
            <person name="Zhuang S.-F."/>
            <person name="Ren H.-L."/>
            <person name="Chen F.-Y."/>
            <person name="Li Y.-H."/>
            <person name="Chen R.-Y."/>
            <person name="Gao K.-S."/>
        </authorList>
    </citation>
    <scope>NUCLEOTIDE SEQUENCE</scope>
</reference>
<dbReference type="EMBL" id="KF302553">
    <property type="protein sequence ID" value="AID23552.1"/>
    <property type="molecule type" value="mRNA"/>
</dbReference>
<dbReference type="AlphaFoldDB" id="A0A171NWN5"/>
<name>A0A171NWN5_PHATR</name>
<protein>
    <submittedName>
        <fullName evidence="2">Uncharacterized protein</fullName>
    </submittedName>
</protein>